<dbReference type="Gene3D" id="3.40.50.300">
    <property type="entry name" value="P-loop containing nucleotide triphosphate hydrolases"/>
    <property type="match status" value="1"/>
</dbReference>
<dbReference type="AlphaFoldDB" id="A0A8W8KCW5"/>
<dbReference type="InterPro" id="IPR025139">
    <property type="entry name" value="DUF4062"/>
</dbReference>
<dbReference type="SUPFAM" id="SSF48452">
    <property type="entry name" value="TPR-like"/>
    <property type="match status" value="1"/>
</dbReference>
<evidence type="ECO:0000256" key="4">
    <source>
        <dbReference type="PROSITE-ProRule" id="PRU00339"/>
    </source>
</evidence>
<sequence>MSNFKLKDPQTCRIFFSSPFGGMEDEREELTRKYFPQIQHFCSLHGVNFVAVDMRWGITSEASSNSQVINICLRELDRSDFFAGFFGQRYGWHGRDDDNLQDNFDNALRRYPWLENFRDKSVTELEFLHGHLNNPGALPAVICFRDKSYDDKEREKAQEKGDKKQIFKYSAESDKSTKLMEDLKLRCDQTKEKTYGVHLSYPDPLEGAKLMFDAIWKFLNNVLPELQTVTTETKRSKLLAQHDAFLASRHKMYGVGDKNIRSLLNLLNEECPSPLLVTGSSGIGKSTLLSVFISRVKSEYRSQFSVAYHCVGHAEESSGPDQILQRLTEELEFASDVMEGKEEKKSQKKTEVQDVRDIINQLAAAISKIQSKGKQCIVIIDGVEKASKAKRTEEVLFWLPHKLPEGTIVIVSANSSQPEILDELSKRSFNKMEIQEMSEEMRQEFAKKTLMERGKELSPSQMKKIVETAAAENPRYLKVLLNELIVFGYFRLLDQKIDSLVKCESIDELFEKVLERLEDDNKESGYEGNLVEQVTCVIFLSRQGMSEAEIVNMFNIPSHVWSPFFFSINMYLLNQGGLIKFGFQELKDAVERKYLSVETIRKKYTQLIADYFEEQMQRLPKLKSSWKNNDLARVSLELPFAYQSLNDLPNLANTLTHLSVLSCLIEKQCLTELYDLWESTGYGWRQITERYLTAVDVQVADVYIIQQEEGTIHQQTPGSLVMDNLLDIFNLLDYVHHFDGCEKVLLRLLHMEDQNVNEVNMKESLNRESAMYKLATTYHNNSKLQKSLDIHLQVLKDRERRVPDLKNACSEDLERLGNSYNGIGTNYLIIGDYMKAEEYLKKSLECSEKGQDKNNESICHMNLANIYTEMGEHHKAMKCLEKAIQLTKEVYYGHQPLYLGLLYNNMGLCHRRLNRVDDAEKYYQLSLDVKRNTVGDHHPLLCQTYTCLSVIETLRGDEEKALQYNQLAVDIYKRNDTPENDMVYVRCKENVILNLLNLDRKAEAGLLYIPFFELLEKEMKNGNSHLIDGTLPLIHMDILKYLIKNKQEEVARKVLKTLVKTKAVTPLDYVLLKEVNTKLNPGDKAQENDDYDGSMSVDEALKEWPSDSKLLEYKIRNLINSEDSQELIDFFNSVCPEIYNITSLVNFILGMFATTEKFSNKMFVEFNENALSHLPKTEVECIKNCLRNTAESYEREKILEKSLELYKQWIEIDIDNPYPYFKVSYCLALSTGDIDEAKKYCTEARERAEKSGPSQAQLLQKILQLWGFLEEAEESKKSD</sequence>
<keyword evidence="4" id="KW-0802">TPR repeat</keyword>
<dbReference type="PANTHER" id="PTHR19860">
    <property type="entry name" value="DDB1- AND CUL4-ASSOCIATED FACTOR 12-RELATED"/>
    <property type="match status" value="1"/>
</dbReference>
<dbReference type="InterPro" id="IPR011990">
    <property type="entry name" value="TPR-like_helical_dom_sf"/>
</dbReference>
<dbReference type="InterPro" id="IPR011579">
    <property type="entry name" value="ATPase_dom"/>
</dbReference>
<dbReference type="Pfam" id="PF24884">
    <property type="entry name" value="NPHP3_hel"/>
    <property type="match status" value="1"/>
</dbReference>
<dbReference type="Gene3D" id="1.25.40.10">
    <property type="entry name" value="Tetratricopeptide repeat domain"/>
    <property type="match status" value="3"/>
</dbReference>
<dbReference type="SUPFAM" id="SSF52540">
    <property type="entry name" value="P-loop containing nucleoside triphosphate hydrolases"/>
    <property type="match status" value="1"/>
</dbReference>
<organism evidence="6 7">
    <name type="scientific">Magallana gigas</name>
    <name type="common">Pacific oyster</name>
    <name type="synonym">Crassostrea gigas</name>
    <dbReference type="NCBI Taxonomy" id="29159"/>
    <lineage>
        <taxon>Eukaryota</taxon>
        <taxon>Metazoa</taxon>
        <taxon>Spiralia</taxon>
        <taxon>Lophotrochozoa</taxon>
        <taxon>Mollusca</taxon>
        <taxon>Bivalvia</taxon>
        <taxon>Autobranchia</taxon>
        <taxon>Pteriomorphia</taxon>
        <taxon>Ostreida</taxon>
        <taxon>Ostreoidea</taxon>
        <taxon>Ostreidae</taxon>
        <taxon>Magallana</taxon>
    </lineage>
</organism>
<name>A0A8W8KCW5_MAGGI</name>
<reference evidence="6" key="1">
    <citation type="submission" date="2022-08" db="UniProtKB">
        <authorList>
            <consortium name="EnsemblMetazoa"/>
        </authorList>
    </citation>
    <scope>IDENTIFICATION</scope>
    <source>
        <strain evidence="6">05x7-T-G4-1.051#20</strain>
    </source>
</reference>
<proteinExistence type="predicted"/>
<evidence type="ECO:0000313" key="7">
    <source>
        <dbReference type="Proteomes" id="UP000005408"/>
    </source>
</evidence>
<accession>A0A8W8KCW5</accession>
<protein>
    <recommendedName>
        <fullName evidence="3">Nephrocystin-3</fullName>
    </recommendedName>
</protein>
<keyword evidence="7" id="KW-1185">Reference proteome</keyword>
<dbReference type="GO" id="GO:0080008">
    <property type="term" value="C:Cul4-RING E3 ubiquitin ligase complex"/>
    <property type="evidence" value="ECO:0007669"/>
    <property type="project" value="TreeGrafter"/>
</dbReference>
<keyword evidence="2" id="KW-0677">Repeat</keyword>
<dbReference type="InterPro" id="IPR056883">
    <property type="entry name" value="NPHP3_hel"/>
</dbReference>
<dbReference type="GO" id="GO:0005524">
    <property type="term" value="F:ATP binding"/>
    <property type="evidence" value="ECO:0007669"/>
    <property type="project" value="InterPro"/>
</dbReference>
<evidence type="ECO:0000256" key="1">
    <source>
        <dbReference type="ARBA" id="ARBA00022687"/>
    </source>
</evidence>
<dbReference type="EnsemblMetazoa" id="G23076.1">
    <property type="protein sequence ID" value="G23076.1:cds"/>
    <property type="gene ID" value="G23076"/>
</dbReference>
<dbReference type="Pfam" id="PF13424">
    <property type="entry name" value="TPR_12"/>
    <property type="match status" value="2"/>
</dbReference>
<dbReference type="Pfam" id="PF01637">
    <property type="entry name" value="ATPase_2"/>
    <property type="match status" value="1"/>
</dbReference>
<dbReference type="InterPro" id="IPR051191">
    <property type="entry name" value="DCAF12"/>
</dbReference>
<evidence type="ECO:0000256" key="2">
    <source>
        <dbReference type="ARBA" id="ARBA00022737"/>
    </source>
</evidence>
<feature type="repeat" description="TPR" evidence="4">
    <location>
        <begin position="817"/>
        <end position="850"/>
    </location>
</feature>
<evidence type="ECO:0000313" key="6">
    <source>
        <dbReference type="EnsemblMetazoa" id="G23076.1:cds"/>
    </source>
</evidence>
<dbReference type="PANTHER" id="PTHR19860:SF40">
    <property type="entry name" value="WD40 REPEAT-CONTAINING PROTEIN"/>
    <property type="match status" value="1"/>
</dbReference>
<dbReference type="PROSITE" id="PS50005">
    <property type="entry name" value="TPR"/>
    <property type="match status" value="2"/>
</dbReference>
<dbReference type="OMA" id="DMGNHEK"/>
<keyword evidence="1" id="KW-0879">Wnt signaling pathway</keyword>
<dbReference type="OrthoDB" id="2325716at2759"/>
<feature type="domain" description="AAA+ ATPase" evidence="5">
    <location>
        <begin position="271"/>
        <end position="438"/>
    </location>
</feature>
<dbReference type="SMART" id="SM00028">
    <property type="entry name" value="TPR"/>
    <property type="match status" value="7"/>
</dbReference>
<evidence type="ECO:0000259" key="5">
    <source>
        <dbReference type="SMART" id="SM00382"/>
    </source>
</evidence>
<dbReference type="Pfam" id="PF13271">
    <property type="entry name" value="DUF4062"/>
    <property type="match status" value="1"/>
</dbReference>
<feature type="repeat" description="TPR" evidence="4">
    <location>
        <begin position="857"/>
        <end position="890"/>
    </location>
</feature>
<dbReference type="InterPro" id="IPR019734">
    <property type="entry name" value="TPR_rpt"/>
</dbReference>
<dbReference type="InterPro" id="IPR003593">
    <property type="entry name" value="AAA+_ATPase"/>
</dbReference>
<dbReference type="GO" id="GO:0016055">
    <property type="term" value="P:Wnt signaling pathway"/>
    <property type="evidence" value="ECO:0007669"/>
    <property type="project" value="UniProtKB-KW"/>
</dbReference>
<dbReference type="InterPro" id="IPR027417">
    <property type="entry name" value="P-loop_NTPase"/>
</dbReference>
<dbReference type="SMART" id="SM00382">
    <property type="entry name" value="AAA"/>
    <property type="match status" value="1"/>
</dbReference>
<evidence type="ECO:0000256" key="3">
    <source>
        <dbReference type="ARBA" id="ARBA00040387"/>
    </source>
</evidence>
<dbReference type="Proteomes" id="UP000005408">
    <property type="component" value="Unassembled WGS sequence"/>
</dbReference>